<evidence type="ECO:0000313" key="1">
    <source>
        <dbReference type="Proteomes" id="UP000887569"/>
    </source>
</evidence>
<keyword evidence="1" id="KW-1185">Reference proteome</keyword>
<dbReference type="Proteomes" id="UP000887569">
    <property type="component" value="Unplaced"/>
</dbReference>
<dbReference type="AlphaFoldDB" id="A0A915BB30"/>
<dbReference type="WBParaSite" id="PgR031_g095_t04">
    <property type="protein sequence ID" value="PgR031_g095_t04"/>
    <property type="gene ID" value="PgR031_g095"/>
</dbReference>
<proteinExistence type="predicted"/>
<organism evidence="1 2">
    <name type="scientific">Parascaris univalens</name>
    <name type="common">Nematode worm</name>
    <dbReference type="NCBI Taxonomy" id="6257"/>
    <lineage>
        <taxon>Eukaryota</taxon>
        <taxon>Metazoa</taxon>
        <taxon>Ecdysozoa</taxon>
        <taxon>Nematoda</taxon>
        <taxon>Chromadorea</taxon>
        <taxon>Rhabditida</taxon>
        <taxon>Spirurina</taxon>
        <taxon>Ascaridomorpha</taxon>
        <taxon>Ascaridoidea</taxon>
        <taxon>Ascarididae</taxon>
        <taxon>Parascaris</taxon>
    </lineage>
</organism>
<evidence type="ECO:0000313" key="2">
    <source>
        <dbReference type="WBParaSite" id="PgR031_g095_t04"/>
    </source>
</evidence>
<protein>
    <submittedName>
        <fullName evidence="2">Clc-like protein 2</fullName>
    </submittedName>
</protein>
<sequence>MMCSSADSVDITADIGELRFVSMSLILLLYQDHGASLQTTTSVSFVLLHISIGRRLLVPALCQCFGSLIPQLREIEKLENQA</sequence>
<reference evidence="2" key="1">
    <citation type="submission" date="2022-11" db="UniProtKB">
        <authorList>
            <consortium name="WormBaseParasite"/>
        </authorList>
    </citation>
    <scope>IDENTIFICATION</scope>
</reference>
<name>A0A915BB30_PARUN</name>
<accession>A0A915BB30</accession>